<dbReference type="Pfam" id="PF00664">
    <property type="entry name" value="ABC_membrane"/>
    <property type="match status" value="1"/>
</dbReference>
<evidence type="ECO:0000256" key="4">
    <source>
        <dbReference type="ARBA" id="ARBA00022840"/>
    </source>
</evidence>
<keyword evidence="2 7" id="KW-0812">Transmembrane</keyword>
<organism evidence="10">
    <name type="scientific">viral metagenome</name>
    <dbReference type="NCBI Taxonomy" id="1070528"/>
    <lineage>
        <taxon>unclassified sequences</taxon>
        <taxon>metagenomes</taxon>
        <taxon>organismal metagenomes</taxon>
    </lineage>
</organism>
<keyword evidence="5 7" id="KW-1133">Transmembrane helix</keyword>
<keyword evidence="3" id="KW-0547">Nucleotide-binding</keyword>
<dbReference type="EMBL" id="MN740889">
    <property type="protein sequence ID" value="QHU16741.1"/>
    <property type="molecule type" value="Genomic_DNA"/>
</dbReference>
<sequence>MNIVSFLLKQFFQEEQLNTFFMVLASFVINLFQTNGISFITATIIDSIQKKQYDNVHQFFKYFIVVSMLFVFLFYLYKFFQNKLLTKLRQWMRHQLVKMLLLVNNENFSEINFSKLNSPINRISSVCFMVFNDIITYLLPNITFLLMISIYFLYNNVIFGSIFIIGNILLVLYLFLNWNNMLSHNEEYEKFVSDNEAYLVEILNNIDKIIYRGQTTNEIDIFSGKTDKSIDTAFKFYSNTNYHATIMNAMVFIIIILCLWYLIQLTISKQMTITTFITFFTILLLYREKSLTMIQQIPDFIEFLGRSDSVVKHFQNMAEDYTQFMKTNYIEKPLQFNKIRFENVDFKYKQGFSYVLKKFNKTLDLNDKIIGIVGLSGNGKSTIAKLIIKMYKAESGAIYIDDENIMNIDGNYIRNHITYVNQNSKLFDRKIIENLLYGCYDLDICNKYLHIIMKYPKIKELYKNVDIHNKKAGLFGENLSGGQRQVVNLIGGLVMPSQIVILDEPTNALDMALKKEVIQLIADFKKYKKCIMIITHDKDLFPIFNETIKVG</sequence>
<dbReference type="InterPro" id="IPR036640">
    <property type="entry name" value="ABC1_TM_sf"/>
</dbReference>
<dbReference type="SUPFAM" id="SSF52540">
    <property type="entry name" value="P-loop containing nucleoside triphosphate hydrolases"/>
    <property type="match status" value="1"/>
</dbReference>
<dbReference type="InterPro" id="IPR003593">
    <property type="entry name" value="AAA+_ATPase"/>
</dbReference>
<protein>
    <recommendedName>
        <fullName evidence="11">ABC transporter domain-containing protein</fullName>
    </recommendedName>
</protein>
<dbReference type="GO" id="GO:0016020">
    <property type="term" value="C:membrane"/>
    <property type="evidence" value="ECO:0007669"/>
    <property type="project" value="UniProtKB-SubCell"/>
</dbReference>
<evidence type="ECO:0000259" key="8">
    <source>
        <dbReference type="PROSITE" id="PS50893"/>
    </source>
</evidence>
<dbReference type="InterPro" id="IPR003439">
    <property type="entry name" value="ABC_transporter-like_ATP-bd"/>
</dbReference>
<evidence type="ECO:0000256" key="5">
    <source>
        <dbReference type="ARBA" id="ARBA00022989"/>
    </source>
</evidence>
<dbReference type="PROSITE" id="PS50929">
    <property type="entry name" value="ABC_TM1F"/>
    <property type="match status" value="1"/>
</dbReference>
<feature type="transmembrane region" description="Helical" evidence="7">
    <location>
        <begin position="60"/>
        <end position="80"/>
    </location>
</feature>
<dbReference type="Gene3D" id="1.20.1560.10">
    <property type="entry name" value="ABC transporter type 1, transmembrane domain"/>
    <property type="match status" value="1"/>
</dbReference>
<dbReference type="InterPro" id="IPR011527">
    <property type="entry name" value="ABC1_TM_dom"/>
</dbReference>
<dbReference type="GO" id="GO:0015421">
    <property type="term" value="F:ABC-type oligopeptide transporter activity"/>
    <property type="evidence" value="ECO:0007669"/>
    <property type="project" value="TreeGrafter"/>
</dbReference>
<evidence type="ECO:0000256" key="1">
    <source>
        <dbReference type="ARBA" id="ARBA00004141"/>
    </source>
</evidence>
<evidence type="ECO:0000256" key="3">
    <source>
        <dbReference type="ARBA" id="ARBA00022741"/>
    </source>
</evidence>
<dbReference type="Pfam" id="PF00005">
    <property type="entry name" value="ABC_tran"/>
    <property type="match status" value="1"/>
</dbReference>
<proteinExistence type="predicted"/>
<feature type="transmembrane region" description="Helical" evidence="7">
    <location>
        <begin position="20"/>
        <end position="40"/>
    </location>
</feature>
<evidence type="ECO:0000313" key="10">
    <source>
        <dbReference type="EMBL" id="QHU16741.1"/>
    </source>
</evidence>
<dbReference type="PROSITE" id="PS50893">
    <property type="entry name" value="ABC_TRANSPORTER_2"/>
    <property type="match status" value="1"/>
</dbReference>
<dbReference type="SUPFAM" id="SSF90123">
    <property type="entry name" value="ABC transporter transmembrane region"/>
    <property type="match status" value="1"/>
</dbReference>
<evidence type="ECO:0000256" key="6">
    <source>
        <dbReference type="ARBA" id="ARBA00023136"/>
    </source>
</evidence>
<accession>A0A6C0KHR7</accession>
<comment type="subcellular location">
    <subcellularLocation>
        <location evidence="1">Membrane</location>
        <topology evidence="1">Multi-pass membrane protein</topology>
    </subcellularLocation>
</comment>
<feature type="domain" description="ABC transmembrane type-1" evidence="9">
    <location>
        <begin position="20"/>
        <end position="302"/>
    </location>
</feature>
<keyword evidence="6 7" id="KW-0472">Membrane</keyword>
<dbReference type="AlphaFoldDB" id="A0A6C0KHR7"/>
<evidence type="ECO:0000256" key="2">
    <source>
        <dbReference type="ARBA" id="ARBA00022692"/>
    </source>
</evidence>
<dbReference type="InterPro" id="IPR017871">
    <property type="entry name" value="ABC_transporter-like_CS"/>
</dbReference>
<dbReference type="Gene3D" id="3.40.50.300">
    <property type="entry name" value="P-loop containing nucleotide triphosphate hydrolases"/>
    <property type="match status" value="1"/>
</dbReference>
<dbReference type="InterPro" id="IPR039421">
    <property type="entry name" value="Type_1_exporter"/>
</dbReference>
<evidence type="ECO:0008006" key="11">
    <source>
        <dbReference type="Google" id="ProtNLM"/>
    </source>
</evidence>
<reference evidence="10" key="1">
    <citation type="journal article" date="2020" name="Nature">
        <title>Giant virus diversity and host interactions through global metagenomics.</title>
        <authorList>
            <person name="Schulz F."/>
            <person name="Roux S."/>
            <person name="Paez-Espino D."/>
            <person name="Jungbluth S."/>
            <person name="Walsh D.A."/>
            <person name="Denef V.J."/>
            <person name="McMahon K.D."/>
            <person name="Konstantinidis K.T."/>
            <person name="Eloe-Fadrosh E.A."/>
            <person name="Kyrpides N.C."/>
            <person name="Woyke T."/>
        </authorList>
    </citation>
    <scope>NUCLEOTIDE SEQUENCE</scope>
    <source>
        <strain evidence="10">GVMAG-S-3300012000-53</strain>
    </source>
</reference>
<dbReference type="CDD" id="cd03228">
    <property type="entry name" value="ABCC_MRP_Like"/>
    <property type="match status" value="1"/>
</dbReference>
<dbReference type="SMART" id="SM00382">
    <property type="entry name" value="AAA"/>
    <property type="match status" value="1"/>
</dbReference>
<dbReference type="PROSITE" id="PS00211">
    <property type="entry name" value="ABC_TRANSPORTER_1"/>
    <property type="match status" value="1"/>
</dbReference>
<dbReference type="InterPro" id="IPR027417">
    <property type="entry name" value="P-loop_NTPase"/>
</dbReference>
<feature type="domain" description="ABC transporter" evidence="8">
    <location>
        <begin position="339"/>
        <end position="548"/>
    </location>
</feature>
<feature type="transmembrane region" description="Helical" evidence="7">
    <location>
        <begin position="126"/>
        <end position="152"/>
    </location>
</feature>
<dbReference type="PANTHER" id="PTHR43394:SF1">
    <property type="entry name" value="ATP-BINDING CASSETTE SUB-FAMILY B MEMBER 10, MITOCHONDRIAL"/>
    <property type="match status" value="1"/>
</dbReference>
<dbReference type="GO" id="GO:0005524">
    <property type="term" value="F:ATP binding"/>
    <property type="evidence" value="ECO:0007669"/>
    <property type="project" value="UniProtKB-KW"/>
</dbReference>
<evidence type="ECO:0000259" key="9">
    <source>
        <dbReference type="PROSITE" id="PS50929"/>
    </source>
</evidence>
<dbReference type="PANTHER" id="PTHR43394">
    <property type="entry name" value="ATP-DEPENDENT PERMEASE MDL1, MITOCHONDRIAL"/>
    <property type="match status" value="1"/>
</dbReference>
<evidence type="ECO:0000256" key="7">
    <source>
        <dbReference type="SAM" id="Phobius"/>
    </source>
</evidence>
<feature type="transmembrane region" description="Helical" evidence="7">
    <location>
        <begin position="158"/>
        <end position="176"/>
    </location>
</feature>
<name>A0A6C0KHR7_9ZZZZ</name>
<dbReference type="GO" id="GO:0016887">
    <property type="term" value="F:ATP hydrolysis activity"/>
    <property type="evidence" value="ECO:0007669"/>
    <property type="project" value="InterPro"/>
</dbReference>
<keyword evidence="4" id="KW-0067">ATP-binding</keyword>
<feature type="transmembrane region" description="Helical" evidence="7">
    <location>
        <begin position="244"/>
        <end position="263"/>
    </location>
</feature>
<feature type="transmembrane region" description="Helical" evidence="7">
    <location>
        <begin position="269"/>
        <end position="286"/>
    </location>
</feature>